<sequence>MDRRKGTSWFTAVSGAVEGDSGGEVARRGRVVKGTGMACGAGIPPAFPLYNQLTTPLVDDEKTLTLSLHLSLSLYTPAACVYQQPSCL</sequence>
<reference evidence="2" key="1">
    <citation type="journal article" date="2022" name="Mol. Ecol. Resour.">
        <title>The genomes of chicory, endive, great burdock and yacon provide insights into Asteraceae palaeo-polyploidization history and plant inulin production.</title>
        <authorList>
            <person name="Fan W."/>
            <person name="Wang S."/>
            <person name="Wang H."/>
            <person name="Wang A."/>
            <person name="Jiang F."/>
            <person name="Liu H."/>
            <person name="Zhao H."/>
            <person name="Xu D."/>
            <person name="Zhang Y."/>
        </authorList>
    </citation>
    <scope>NUCLEOTIDE SEQUENCE [LARGE SCALE GENOMIC DNA]</scope>
    <source>
        <strain evidence="2">cv. Yunnan</strain>
    </source>
</reference>
<protein>
    <submittedName>
        <fullName evidence="1">Uncharacterized protein</fullName>
    </submittedName>
</protein>
<organism evidence="1 2">
    <name type="scientific">Smallanthus sonchifolius</name>
    <dbReference type="NCBI Taxonomy" id="185202"/>
    <lineage>
        <taxon>Eukaryota</taxon>
        <taxon>Viridiplantae</taxon>
        <taxon>Streptophyta</taxon>
        <taxon>Embryophyta</taxon>
        <taxon>Tracheophyta</taxon>
        <taxon>Spermatophyta</taxon>
        <taxon>Magnoliopsida</taxon>
        <taxon>eudicotyledons</taxon>
        <taxon>Gunneridae</taxon>
        <taxon>Pentapetalae</taxon>
        <taxon>asterids</taxon>
        <taxon>campanulids</taxon>
        <taxon>Asterales</taxon>
        <taxon>Asteraceae</taxon>
        <taxon>Asteroideae</taxon>
        <taxon>Heliantheae alliance</taxon>
        <taxon>Millerieae</taxon>
        <taxon>Smallanthus</taxon>
    </lineage>
</organism>
<evidence type="ECO:0000313" key="2">
    <source>
        <dbReference type="Proteomes" id="UP001056120"/>
    </source>
</evidence>
<evidence type="ECO:0000313" key="1">
    <source>
        <dbReference type="EMBL" id="KAI3705732.1"/>
    </source>
</evidence>
<proteinExistence type="predicted"/>
<comment type="caution">
    <text evidence="1">The sequence shown here is derived from an EMBL/GenBank/DDBJ whole genome shotgun (WGS) entry which is preliminary data.</text>
</comment>
<name>A0ACB9A7A5_9ASTR</name>
<dbReference type="Proteomes" id="UP001056120">
    <property type="component" value="Linkage Group LG25"/>
</dbReference>
<keyword evidence="2" id="KW-1185">Reference proteome</keyword>
<reference evidence="1 2" key="2">
    <citation type="journal article" date="2022" name="Mol. Ecol. Resour.">
        <title>The genomes of chicory, endive, great burdock and yacon provide insights into Asteraceae paleo-polyploidization history and plant inulin production.</title>
        <authorList>
            <person name="Fan W."/>
            <person name="Wang S."/>
            <person name="Wang H."/>
            <person name="Wang A."/>
            <person name="Jiang F."/>
            <person name="Liu H."/>
            <person name="Zhao H."/>
            <person name="Xu D."/>
            <person name="Zhang Y."/>
        </authorList>
    </citation>
    <scope>NUCLEOTIDE SEQUENCE [LARGE SCALE GENOMIC DNA]</scope>
    <source>
        <strain evidence="2">cv. Yunnan</strain>
        <tissue evidence="1">Leaves</tissue>
    </source>
</reference>
<accession>A0ACB9A7A5</accession>
<dbReference type="EMBL" id="CM042042">
    <property type="protein sequence ID" value="KAI3705732.1"/>
    <property type="molecule type" value="Genomic_DNA"/>
</dbReference>
<gene>
    <name evidence="1" type="ORF">L1987_75973</name>
</gene>